<organism evidence="3 4">
    <name type="scientific">Papaver nudicaule</name>
    <name type="common">Iceland poppy</name>
    <dbReference type="NCBI Taxonomy" id="74823"/>
    <lineage>
        <taxon>Eukaryota</taxon>
        <taxon>Viridiplantae</taxon>
        <taxon>Streptophyta</taxon>
        <taxon>Embryophyta</taxon>
        <taxon>Tracheophyta</taxon>
        <taxon>Spermatophyta</taxon>
        <taxon>Magnoliopsida</taxon>
        <taxon>Ranunculales</taxon>
        <taxon>Papaveraceae</taxon>
        <taxon>Papaveroideae</taxon>
        <taxon>Papaver</taxon>
    </lineage>
</organism>
<name>A0AA41V971_PAPNU</name>
<dbReference type="AlphaFoldDB" id="A0AA41V971"/>
<evidence type="ECO:0000313" key="4">
    <source>
        <dbReference type="Proteomes" id="UP001177140"/>
    </source>
</evidence>
<keyword evidence="1" id="KW-0175">Coiled coil</keyword>
<sequence>MSWTILFLHFIIIIVALYNWSIQQGFFICGLILSLYSSLIIHPKRNEAMEEQHELEAEVREIRWNDRDGWSRELVEKKKQEIAALEKKYGMLEISYMVSSFLSMLLISGGVVSLRYSY</sequence>
<evidence type="ECO:0000256" key="2">
    <source>
        <dbReference type="SAM" id="Phobius"/>
    </source>
</evidence>
<proteinExistence type="predicted"/>
<keyword evidence="2" id="KW-1133">Transmembrane helix</keyword>
<evidence type="ECO:0000256" key="1">
    <source>
        <dbReference type="SAM" id="Coils"/>
    </source>
</evidence>
<accession>A0AA41V971</accession>
<feature type="coiled-coil region" evidence="1">
    <location>
        <begin position="45"/>
        <end position="95"/>
    </location>
</feature>
<feature type="transmembrane region" description="Helical" evidence="2">
    <location>
        <begin position="94"/>
        <end position="116"/>
    </location>
</feature>
<dbReference type="EMBL" id="JAJJMA010158255">
    <property type="protein sequence ID" value="MCL7035554.1"/>
    <property type="molecule type" value="Genomic_DNA"/>
</dbReference>
<feature type="transmembrane region" description="Helical" evidence="2">
    <location>
        <begin position="6"/>
        <end position="36"/>
    </location>
</feature>
<keyword evidence="2" id="KW-0812">Transmembrane</keyword>
<evidence type="ECO:0000313" key="3">
    <source>
        <dbReference type="EMBL" id="MCL7035554.1"/>
    </source>
</evidence>
<keyword evidence="4" id="KW-1185">Reference proteome</keyword>
<comment type="caution">
    <text evidence="3">The sequence shown here is derived from an EMBL/GenBank/DDBJ whole genome shotgun (WGS) entry which is preliminary data.</text>
</comment>
<gene>
    <name evidence="3" type="ORF">MKW94_023885</name>
</gene>
<keyword evidence="2" id="KW-0472">Membrane</keyword>
<reference evidence="3" key="1">
    <citation type="submission" date="2022-03" db="EMBL/GenBank/DDBJ databases">
        <title>A functionally conserved STORR gene fusion in Papaver species that diverged 16.8 million years ago.</title>
        <authorList>
            <person name="Catania T."/>
        </authorList>
    </citation>
    <scope>NUCLEOTIDE SEQUENCE</scope>
    <source>
        <strain evidence="3">S-191538</strain>
    </source>
</reference>
<dbReference type="Proteomes" id="UP001177140">
    <property type="component" value="Unassembled WGS sequence"/>
</dbReference>
<protein>
    <submittedName>
        <fullName evidence="3">Uncharacterized protein</fullName>
    </submittedName>
</protein>